<dbReference type="InterPro" id="IPR007227">
    <property type="entry name" value="Cell_shape_determining_MreD"/>
</dbReference>
<evidence type="ECO:0000256" key="8">
    <source>
        <dbReference type="SAM" id="Phobius"/>
    </source>
</evidence>
<evidence type="ECO:0000256" key="1">
    <source>
        <dbReference type="ARBA" id="ARBA00004651"/>
    </source>
</evidence>
<comment type="caution">
    <text evidence="9">The sequence shown here is derived from an EMBL/GenBank/DDBJ whole genome shotgun (WGS) entry which is preliminary data.</text>
</comment>
<dbReference type="NCBIfam" id="TIGR03426">
    <property type="entry name" value="shape_MreD"/>
    <property type="match status" value="1"/>
</dbReference>
<accession>A0ABW0TQD1</accession>
<keyword evidence="10" id="KW-1185">Reference proteome</keyword>
<protein>
    <submittedName>
        <fullName evidence="9">Rod shape-determining protein MreD</fullName>
    </submittedName>
</protein>
<keyword evidence="4 8" id="KW-0812">Transmembrane</keyword>
<evidence type="ECO:0000256" key="6">
    <source>
        <dbReference type="ARBA" id="ARBA00022989"/>
    </source>
</evidence>
<evidence type="ECO:0000256" key="2">
    <source>
        <dbReference type="ARBA" id="ARBA00007776"/>
    </source>
</evidence>
<keyword evidence="5" id="KW-0133">Cell shape</keyword>
<feature type="transmembrane region" description="Helical" evidence="8">
    <location>
        <begin position="106"/>
        <end position="128"/>
    </location>
</feature>
<reference evidence="10" key="1">
    <citation type="journal article" date="2019" name="Int. J. Syst. Evol. Microbiol.">
        <title>The Global Catalogue of Microorganisms (GCM) 10K type strain sequencing project: providing services to taxonomists for standard genome sequencing and annotation.</title>
        <authorList>
            <consortium name="The Broad Institute Genomics Platform"/>
            <consortium name="The Broad Institute Genome Sequencing Center for Infectious Disease"/>
            <person name="Wu L."/>
            <person name="Ma J."/>
        </authorList>
    </citation>
    <scope>NUCLEOTIDE SEQUENCE [LARGE SCALE GENOMIC DNA]</scope>
    <source>
        <strain evidence="10">CGMCC 4.1434</strain>
    </source>
</reference>
<organism evidence="9 10">
    <name type="scientific">Sporosarcina soli</name>
    <dbReference type="NCBI Taxonomy" id="334736"/>
    <lineage>
        <taxon>Bacteria</taxon>
        <taxon>Bacillati</taxon>
        <taxon>Bacillota</taxon>
        <taxon>Bacilli</taxon>
        <taxon>Bacillales</taxon>
        <taxon>Caryophanaceae</taxon>
        <taxon>Sporosarcina</taxon>
    </lineage>
</organism>
<feature type="transmembrane region" description="Helical" evidence="8">
    <location>
        <begin position="140"/>
        <end position="158"/>
    </location>
</feature>
<comment type="similarity">
    <text evidence="2">Belongs to the MreD family.</text>
</comment>
<evidence type="ECO:0000256" key="5">
    <source>
        <dbReference type="ARBA" id="ARBA00022960"/>
    </source>
</evidence>
<dbReference type="Pfam" id="PF04093">
    <property type="entry name" value="MreD"/>
    <property type="match status" value="1"/>
</dbReference>
<sequence length="174" mass="19973">MIRFVIPLIAVMLFFLEPAFSLFSPIEIGGERYTLVPRFVIVYLIFMAIYINRRQAIIYGIVLGLLYDMFHIDIIGLYAFLYPSICFIAALIIRQIHRHIGTAMMLALFLIVVLEMLSYFFASLLSLTSIGFDEFITGRLAPTMIANSIFVGMFGWFFKNLIYKRVLQGQGESL</sequence>
<keyword evidence="6 8" id="KW-1133">Transmembrane helix</keyword>
<gene>
    <name evidence="9" type="primary">mreD</name>
    <name evidence="9" type="ORF">ACFPRA_19850</name>
</gene>
<name>A0ABW0TQD1_9BACL</name>
<feature type="transmembrane region" description="Helical" evidence="8">
    <location>
        <begin position="78"/>
        <end position="94"/>
    </location>
</feature>
<evidence type="ECO:0000256" key="3">
    <source>
        <dbReference type="ARBA" id="ARBA00022475"/>
    </source>
</evidence>
<keyword evidence="3" id="KW-1003">Cell membrane</keyword>
<proteinExistence type="inferred from homology"/>
<evidence type="ECO:0000256" key="4">
    <source>
        <dbReference type="ARBA" id="ARBA00022692"/>
    </source>
</evidence>
<evidence type="ECO:0000313" key="10">
    <source>
        <dbReference type="Proteomes" id="UP001596109"/>
    </source>
</evidence>
<evidence type="ECO:0000313" key="9">
    <source>
        <dbReference type="EMBL" id="MFC5591138.1"/>
    </source>
</evidence>
<evidence type="ECO:0000256" key="7">
    <source>
        <dbReference type="ARBA" id="ARBA00023136"/>
    </source>
</evidence>
<dbReference type="EMBL" id="JBHSNO010000015">
    <property type="protein sequence ID" value="MFC5591138.1"/>
    <property type="molecule type" value="Genomic_DNA"/>
</dbReference>
<keyword evidence="7 8" id="KW-0472">Membrane</keyword>
<dbReference type="Proteomes" id="UP001596109">
    <property type="component" value="Unassembled WGS sequence"/>
</dbReference>
<comment type="subcellular location">
    <subcellularLocation>
        <location evidence="1">Cell membrane</location>
        <topology evidence="1">Multi-pass membrane protein</topology>
    </subcellularLocation>
</comment>
<feature type="transmembrane region" description="Helical" evidence="8">
    <location>
        <begin position="33"/>
        <end position="51"/>
    </location>
</feature>
<dbReference type="RefSeq" id="WP_381438548.1">
    <property type="nucleotide sequence ID" value="NZ_JBHSNO010000015.1"/>
</dbReference>